<protein>
    <submittedName>
        <fullName evidence="2">Uncharacterized protein</fullName>
    </submittedName>
</protein>
<feature type="non-terminal residue" evidence="2">
    <location>
        <position position="336"/>
    </location>
</feature>
<reference evidence="2 3" key="1">
    <citation type="journal article" date="2024" name="J Genomics">
        <title>Draft genome sequencing and assembly of Favolaschia claudopus CIRM-BRFM 2984 isolated from oak limbs.</title>
        <authorList>
            <person name="Navarro D."/>
            <person name="Drula E."/>
            <person name="Chaduli D."/>
            <person name="Cazenave R."/>
            <person name="Ahrendt S."/>
            <person name="Wang J."/>
            <person name="Lipzen A."/>
            <person name="Daum C."/>
            <person name="Barry K."/>
            <person name="Grigoriev I.V."/>
            <person name="Favel A."/>
            <person name="Rosso M.N."/>
            <person name="Martin F."/>
        </authorList>
    </citation>
    <scope>NUCLEOTIDE SEQUENCE [LARGE SCALE GENOMIC DNA]</scope>
    <source>
        <strain evidence="2 3">CIRM-BRFM 2984</strain>
    </source>
</reference>
<sequence length="336" mass="37939">MYRNLTVTLRKSSERQMAEARHDHKYSVPRRNYPRIRESAFGLWSQALLSSTSAFALRKCSSTAHSEYDYIIIGLVLVVAPLQRDSQKTVALIETGVDESNNINTTSLLTAWSAIDDPKIDLDYRVKEYPSEFPVQRNDVCNPKGILVQQESEDARFTTRGENSIGGLHETFDNLARTFNDSSWSRDNMQKYWARVERNLYLTPPNPDHGFDGYIKTIRGPDEFQLDGTPNGKPSATPSSTKPDPLREDINSRVPLPHFRTQSPALGPATPTSPAHRFATGSRRIADAPNSKLHHHDRYAWRPESCFANLAARRSLRTLSGIGDRAQLKQFGIRTV</sequence>
<evidence type="ECO:0000313" key="3">
    <source>
        <dbReference type="Proteomes" id="UP001362999"/>
    </source>
</evidence>
<feature type="compositionally biased region" description="Polar residues" evidence="1">
    <location>
        <begin position="232"/>
        <end position="242"/>
    </location>
</feature>
<dbReference type="InterPro" id="IPR036188">
    <property type="entry name" value="FAD/NAD-bd_sf"/>
</dbReference>
<dbReference type="Gene3D" id="3.30.560.10">
    <property type="entry name" value="Glucose Oxidase, domain 3"/>
    <property type="match status" value="1"/>
</dbReference>
<accession>A0AAV9ZLL3</accession>
<proteinExistence type="predicted"/>
<evidence type="ECO:0000313" key="2">
    <source>
        <dbReference type="EMBL" id="KAK6985074.1"/>
    </source>
</evidence>
<dbReference type="EMBL" id="JAWWNJ010000133">
    <property type="protein sequence ID" value="KAK6985074.1"/>
    <property type="molecule type" value="Genomic_DNA"/>
</dbReference>
<dbReference type="Proteomes" id="UP001362999">
    <property type="component" value="Unassembled WGS sequence"/>
</dbReference>
<dbReference type="Gene3D" id="3.50.50.60">
    <property type="entry name" value="FAD/NAD(P)-binding domain"/>
    <property type="match status" value="1"/>
</dbReference>
<evidence type="ECO:0000256" key="1">
    <source>
        <dbReference type="SAM" id="MobiDB-lite"/>
    </source>
</evidence>
<dbReference type="AlphaFoldDB" id="A0AAV9ZLL3"/>
<feature type="region of interest" description="Disordered" evidence="1">
    <location>
        <begin position="220"/>
        <end position="277"/>
    </location>
</feature>
<comment type="caution">
    <text evidence="2">The sequence shown here is derived from an EMBL/GenBank/DDBJ whole genome shotgun (WGS) entry which is preliminary data.</text>
</comment>
<gene>
    <name evidence="2" type="ORF">R3P38DRAFT_3231118</name>
</gene>
<keyword evidence="3" id="KW-1185">Reference proteome</keyword>
<name>A0AAV9ZLL3_9AGAR</name>
<organism evidence="2 3">
    <name type="scientific">Favolaschia claudopus</name>
    <dbReference type="NCBI Taxonomy" id="2862362"/>
    <lineage>
        <taxon>Eukaryota</taxon>
        <taxon>Fungi</taxon>
        <taxon>Dikarya</taxon>
        <taxon>Basidiomycota</taxon>
        <taxon>Agaricomycotina</taxon>
        <taxon>Agaricomycetes</taxon>
        <taxon>Agaricomycetidae</taxon>
        <taxon>Agaricales</taxon>
        <taxon>Marasmiineae</taxon>
        <taxon>Mycenaceae</taxon>
        <taxon>Favolaschia</taxon>
    </lineage>
</organism>